<dbReference type="EMBL" id="JAGXEW010000004">
    <property type="protein sequence ID" value="KAK1172708.1"/>
    <property type="molecule type" value="Genomic_DNA"/>
</dbReference>
<evidence type="ECO:0000313" key="16">
    <source>
        <dbReference type="Proteomes" id="UP001230051"/>
    </source>
</evidence>
<comment type="subcellular location">
    <subcellularLocation>
        <location evidence="9">Cell projection</location>
        <location evidence="9">Kinocilium</location>
    </subcellularLocation>
    <subcellularLocation>
        <location evidence="1">Cytoplasm</location>
        <location evidence="1">Cytoskeleton</location>
        <location evidence="1">Cilium axoneme</location>
    </subcellularLocation>
</comment>
<dbReference type="GO" id="GO:0005930">
    <property type="term" value="C:axoneme"/>
    <property type="evidence" value="ECO:0007669"/>
    <property type="project" value="UniProtKB-SubCell"/>
</dbReference>
<evidence type="ECO:0000256" key="9">
    <source>
        <dbReference type="ARBA" id="ARBA00037822"/>
    </source>
</evidence>
<evidence type="ECO:0000256" key="11">
    <source>
        <dbReference type="ARBA" id="ARBA00066265"/>
    </source>
</evidence>
<evidence type="ECO:0000256" key="2">
    <source>
        <dbReference type="ARBA" id="ARBA00022490"/>
    </source>
</evidence>
<feature type="compositionally biased region" description="Low complexity" evidence="13">
    <location>
        <begin position="261"/>
        <end position="270"/>
    </location>
</feature>
<protein>
    <recommendedName>
        <fullName evidence="12">Doublecortin domain-containing protein 2</fullName>
    </recommendedName>
</protein>
<name>A0AAD8LS62_ACIOX</name>
<dbReference type="GO" id="GO:0001764">
    <property type="term" value="P:neuron migration"/>
    <property type="evidence" value="ECO:0007669"/>
    <property type="project" value="TreeGrafter"/>
</dbReference>
<dbReference type="GO" id="GO:0048813">
    <property type="term" value="P:dendrite morphogenesis"/>
    <property type="evidence" value="ECO:0007669"/>
    <property type="project" value="TreeGrafter"/>
</dbReference>
<evidence type="ECO:0000256" key="12">
    <source>
        <dbReference type="ARBA" id="ARBA00072980"/>
    </source>
</evidence>
<evidence type="ECO:0000256" key="1">
    <source>
        <dbReference type="ARBA" id="ARBA00004430"/>
    </source>
</evidence>
<keyword evidence="4" id="KW-0677">Repeat</keyword>
<dbReference type="SUPFAM" id="SSF89837">
    <property type="entry name" value="Doublecortin (DC)"/>
    <property type="match status" value="2"/>
</dbReference>
<dbReference type="GO" id="GO:0060271">
    <property type="term" value="P:cilium assembly"/>
    <property type="evidence" value="ECO:0007669"/>
    <property type="project" value="TreeGrafter"/>
</dbReference>
<comment type="caution">
    <text evidence="15">The sequence shown here is derived from an EMBL/GenBank/DDBJ whole genome shotgun (WGS) entry which is preliminary data.</text>
</comment>
<dbReference type="Proteomes" id="UP001230051">
    <property type="component" value="Unassembled WGS sequence"/>
</dbReference>
<feature type="compositionally biased region" description="Acidic residues" evidence="13">
    <location>
        <begin position="422"/>
        <end position="439"/>
    </location>
</feature>
<dbReference type="Pfam" id="PF03607">
    <property type="entry name" value="DCX"/>
    <property type="match status" value="2"/>
</dbReference>
<feature type="compositionally biased region" description="Basic and acidic residues" evidence="13">
    <location>
        <begin position="489"/>
        <end position="504"/>
    </location>
</feature>
<evidence type="ECO:0000256" key="4">
    <source>
        <dbReference type="ARBA" id="ARBA00022737"/>
    </source>
</evidence>
<dbReference type="GO" id="GO:1902017">
    <property type="term" value="P:regulation of cilium assembly"/>
    <property type="evidence" value="ECO:0007669"/>
    <property type="project" value="TreeGrafter"/>
</dbReference>
<gene>
    <name evidence="15" type="primary">DCDC2</name>
    <name evidence="15" type="ORF">AOXY_G5361</name>
</gene>
<dbReference type="FunFam" id="3.10.20.230:FF:000004">
    <property type="entry name" value="Doublecortin domain containing 2"/>
    <property type="match status" value="1"/>
</dbReference>
<organism evidence="15 16">
    <name type="scientific">Acipenser oxyrinchus oxyrinchus</name>
    <dbReference type="NCBI Taxonomy" id="40147"/>
    <lineage>
        <taxon>Eukaryota</taxon>
        <taxon>Metazoa</taxon>
        <taxon>Chordata</taxon>
        <taxon>Craniata</taxon>
        <taxon>Vertebrata</taxon>
        <taxon>Euteleostomi</taxon>
        <taxon>Actinopterygii</taxon>
        <taxon>Chondrostei</taxon>
        <taxon>Acipenseriformes</taxon>
        <taxon>Acipenseridae</taxon>
        <taxon>Acipenser</taxon>
    </lineage>
</organism>
<comment type="function">
    <text evidence="10">Protein that plays a role in the inhibition of canonical Wnt signaling pathway. May be involved in neuronal migration during development of the cerebral neocortex. Involved in the control of ciliogenesis and ciliary length.</text>
</comment>
<evidence type="ECO:0000313" key="15">
    <source>
        <dbReference type="EMBL" id="KAK1172708.1"/>
    </source>
</evidence>
<feature type="region of interest" description="Disordered" evidence="13">
    <location>
        <begin position="250"/>
        <end position="288"/>
    </location>
</feature>
<keyword evidence="3" id="KW-0597">Phosphoprotein</keyword>
<dbReference type="GO" id="GO:0035556">
    <property type="term" value="P:intracellular signal transduction"/>
    <property type="evidence" value="ECO:0007669"/>
    <property type="project" value="InterPro"/>
</dbReference>
<feature type="compositionally biased region" description="Acidic residues" evidence="13">
    <location>
        <begin position="403"/>
        <end position="413"/>
    </location>
</feature>
<dbReference type="GO" id="GO:0005874">
    <property type="term" value="C:microtubule"/>
    <property type="evidence" value="ECO:0007669"/>
    <property type="project" value="TreeGrafter"/>
</dbReference>
<feature type="compositionally biased region" description="Acidic residues" evidence="13">
    <location>
        <begin position="450"/>
        <end position="464"/>
    </location>
</feature>
<evidence type="ECO:0000256" key="6">
    <source>
        <dbReference type="ARBA" id="ARBA00022902"/>
    </source>
</evidence>
<keyword evidence="6" id="KW-0524">Neurogenesis</keyword>
<keyword evidence="5" id="KW-0970">Cilium biogenesis/degradation</keyword>
<evidence type="ECO:0000256" key="13">
    <source>
        <dbReference type="SAM" id="MobiDB-lite"/>
    </source>
</evidence>
<keyword evidence="2" id="KW-0963">Cytoplasm</keyword>
<feature type="domain" description="Doublecortin" evidence="14">
    <location>
        <begin position="15"/>
        <end position="98"/>
    </location>
</feature>
<dbReference type="InterPro" id="IPR036572">
    <property type="entry name" value="Doublecortin_dom_sf"/>
</dbReference>
<evidence type="ECO:0000256" key="8">
    <source>
        <dbReference type="ARBA" id="ARBA00023273"/>
    </source>
</evidence>
<dbReference type="PROSITE" id="PS50309">
    <property type="entry name" value="DC"/>
    <property type="match status" value="2"/>
</dbReference>
<dbReference type="PANTHER" id="PTHR23004:SF5">
    <property type="entry name" value="DOUBLECORTIN DOMAIN-CONTAINING PROTEIN 2"/>
    <property type="match status" value="1"/>
</dbReference>
<dbReference type="SMART" id="SM00537">
    <property type="entry name" value="DCX"/>
    <property type="match status" value="2"/>
</dbReference>
<feature type="compositionally biased region" description="Polar residues" evidence="13">
    <location>
        <begin position="477"/>
        <end position="488"/>
    </location>
</feature>
<keyword evidence="7" id="KW-0206">Cytoskeleton</keyword>
<dbReference type="Gene3D" id="3.10.20.230">
    <property type="entry name" value="Doublecortin domain"/>
    <property type="match status" value="2"/>
</dbReference>
<keyword evidence="8" id="KW-0966">Cell projection</keyword>
<sequence length="504" mass="56502">MSGDRSNFLSQPVVKNVLVYRNGDPFFEGRRLVVNEKRVSSFESFLKEATGGVQAPFGAVRNIYTPRAGHRVGALDDLQNGEQYVAAGREKFKKIDYLQIGTKKKKPAQNNTLQIKPVAHSRIVVSARFLRPIQEPCAIFVIANGDILNPAVRLLIPRRIISQWELVLEMITEKMSLRILGAVRSLCTLDGNFVRDGKQLENGQFYVAVGREKFKKLPYGDLIFTKPAPIRRYNGSKTASLPPIFRFRKHKESVEDRQSKSTGGSSDTGDPLASPQPPKMKGKKAQFSAANDAVYHGKPVKVKRNKNDIVSNISSDNEEGVFKAYEEKLETRGAVEVQEDEDLQVELPVDQRQAETVDEENDVEETLKDEDLVEDNKWESQVHGGQEADGSTEEDTVASWSDHEEDLINDNEEDINKAAEEPPQETPEEPPQETPEEPPQETPEKPPQETPEEPYQEMPELEEEESRKSSSPLGIETPSSPESQITSSRRSESAEKTDEYALVA</sequence>
<feature type="region of interest" description="Disordered" evidence="13">
    <location>
        <begin position="334"/>
        <end position="504"/>
    </location>
</feature>
<accession>A0AAD8LS62</accession>
<evidence type="ECO:0000256" key="7">
    <source>
        <dbReference type="ARBA" id="ARBA00023212"/>
    </source>
</evidence>
<feature type="domain" description="Doublecortin" evidence="14">
    <location>
        <begin position="137"/>
        <end position="220"/>
    </location>
</feature>
<keyword evidence="16" id="KW-1185">Reference proteome</keyword>
<evidence type="ECO:0000256" key="10">
    <source>
        <dbReference type="ARBA" id="ARBA00057353"/>
    </source>
</evidence>
<feature type="compositionally biased region" description="Basic and acidic residues" evidence="13">
    <location>
        <begin position="365"/>
        <end position="380"/>
    </location>
</feature>
<proteinExistence type="predicted"/>
<dbReference type="PANTHER" id="PTHR23004">
    <property type="entry name" value="DOUBLECORTIN DOMAIN CONTAINING 2"/>
    <property type="match status" value="1"/>
</dbReference>
<dbReference type="InterPro" id="IPR003533">
    <property type="entry name" value="Doublecortin_dom"/>
</dbReference>
<dbReference type="GO" id="GO:0005815">
    <property type="term" value="C:microtubule organizing center"/>
    <property type="evidence" value="ECO:0007669"/>
    <property type="project" value="TreeGrafter"/>
</dbReference>
<evidence type="ECO:0000256" key="5">
    <source>
        <dbReference type="ARBA" id="ARBA00022794"/>
    </source>
</evidence>
<dbReference type="GO" id="GO:0060091">
    <property type="term" value="C:kinocilium"/>
    <property type="evidence" value="ECO:0007669"/>
    <property type="project" value="UniProtKB-SubCell"/>
</dbReference>
<dbReference type="AlphaFoldDB" id="A0AAD8LS62"/>
<evidence type="ECO:0000259" key="14">
    <source>
        <dbReference type="PROSITE" id="PS50309"/>
    </source>
</evidence>
<dbReference type="FunFam" id="3.10.20.230:FF:000005">
    <property type="entry name" value="Doublecortin domain containing 2"/>
    <property type="match status" value="1"/>
</dbReference>
<comment type="subunit">
    <text evidence="11">Interacts with DVL1, DVL2 and DVL3.</text>
</comment>
<evidence type="ECO:0000256" key="3">
    <source>
        <dbReference type="ARBA" id="ARBA00022553"/>
    </source>
</evidence>
<reference evidence="15" key="1">
    <citation type="submission" date="2022-02" db="EMBL/GenBank/DDBJ databases">
        <title>Atlantic sturgeon de novo genome assembly.</title>
        <authorList>
            <person name="Stock M."/>
            <person name="Klopp C."/>
            <person name="Guiguen Y."/>
            <person name="Cabau C."/>
            <person name="Parinello H."/>
            <person name="Santidrian Yebra-Pimentel E."/>
            <person name="Kuhl H."/>
            <person name="Dirks R.P."/>
            <person name="Guessner J."/>
            <person name="Wuertz S."/>
            <person name="Du K."/>
            <person name="Schartl M."/>
        </authorList>
    </citation>
    <scope>NUCLEOTIDE SEQUENCE</scope>
    <source>
        <strain evidence="15">STURGEONOMICS-FGT-2020</strain>
        <tissue evidence="15">Whole blood</tissue>
    </source>
</reference>